<reference evidence="2 3" key="1">
    <citation type="submission" date="2017-04" db="EMBL/GenBank/DDBJ databases">
        <authorList>
            <person name="Afonso C.L."/>
            <person name="Miller P.J."/>
            <person name="Scott M.A."/>
            <person name="Spackman E."/>
            <person name="Goraichik I."/>
            <person name="Dimitrov K.M."/>
            <person name="Suarez D.L."/>
            <person name="Swayne D.E."/>
        </authorList>
    </citation>
    <scope>NUCLEOTIDE SEQUENCE [LARGE SCALE GENOMIC DNA]</scope>
    <source>
        <strain evidence="2 3">KR-140</strain>
    </source>
</reference>
<dbReference type="OrthoDB" id="70242at2"/>
<keyword evidence="1" id="KW-0732">Signal</keyword>
<dbReference type="RefSeq" id="WP_084046790.1">
    <property type="nucleotide sequence ID" value="NZ_FWWU01000007.1"/>
</dbReference>
<accession>A0A1W1UTC0</accession>
<dbReference type="EMBL" id="FWWU01000007">
    <property type="protein sequence ID" value="SMB84352.1"/>
    <property type="molecule type" value="Genomic_DNA"/>
</dbReference>
<feature type="chain" id="PRO_5012415935" evidence="1">
    <location>
        <begin position="19"/>
        <end position="174"/>
    </location>
</feature>
<evidence type="ECO:0000313" key="3">
    <source>
        <dbReference type="Proteomes" id="UP000192582"/>
    </source>
</evidence>
<dbReference type="PANTHER" id="PTHR34309:SF10">
    <property type="entry name" value="SLR1406 PROTEIN"/>
    <property type="match status" value="1"/>
</dbReference>
<proteinExistence type="predicted"/>
<dbReference type="SUPFAM" id="SSF143744">
    <property type="entry name" value="GlcG-like"/>
    <property type="match status" value="1"/>
</dbReference>
<keyword evidence="3" id="KW-1185">Reference proteome</keyword>
<feature type="signal peptide" evidence="1">
    <location>
        <begin position="1"/>
        <end position="18"/>
    </location>
</feature>
<dbReference type="Gene3D" id="3.30.450.150">
    <property type="entry name" value="Haem-degrading domain"/>
    <property type="match status" value="1"/>
</dbReference>
<dbReference type="InterPro" id="IPR005624">
    <property type="entry name" value="PduO/GlcC-like"/>
</dbReference>
<evidence type="ECO:0000256" key="1">
    <source>
        <dbReference type="SAM" id="SignalP"/>
    </source>
</evidence>
<dbReference type="AlphaFoldDB" id="A0A1W1UTC0"/>
<dbReference type="InterPro" id="IPR038084">
    <property type="entry name" value="PduO/GlcC-like_sf"/>
</dbReference>
<dbReference type="Proteomes" id="UP000192582">
    <property type="component" value="Unassembled WGS sequence"/>
</dbReference>
<evidence type="ECO:0000313" key="2">
    <source>
        <dbReference type="EMBL" id="SMB84352.1"/>
    </source>
</evidence>
<organism evidence="2 3">
    <name type="scientific">Deinococcus hopiensis KR-140</name>
    <dbReference type="NCBI Taxonomy" id="695939"/>
    <lineage>
        <taxon>Bacteria</taxon>
        <taxon>Thermotogati</taxon>
        <taxon>Deinococcota</taxon>
        <taxon>Deinococci</taxon>
        <taxon>Deinococcales</taxon>
        <taxon>Deinococcaceae</taxon>
        <taxon>Deinococcus</taxon>
    </lineage>
</organism>
<dbReference type="STRING" id="695939.SAMN00790413_05097"/>
<gene>
    <name evidence="2" type="ORF">SAMN00790413_05097</name>
</gene>
<name>A0A1W1UTC0_9DEIO</name>
<dbReference type="Pfam" id="PF03928">
    <property type="entry name" value="HbpS-like"/>
    <property type="match status" value="1"/>
</dbReference>
<dbReference type="InterPro" id="IPR052517">
    <property type="entry name" value="GlcG_carb_metab_protein"/>
</dbReference>
<sequence length="174" mass="17750">MKRVLLPLLALGLPVALAQTTPAAQPAPQPVQLAATRTVTQVSLSLSAAVRIAQLAVQNCAQGGYNVTATVVDRAGITLAVAPAENAGPHTLDASYRKAYTRASARNTTAAIAENIRTNPTSAELARIDRFLVLAGGMPIRVDNVVVGAAGVGGASGTIDEKCVTDAITTVLGR</sequence>
<protein>
    <submittedName>
        <fullName evidence="2">Uncharacterized conserved protein GlcG, DUF336 family</fullName>
    </submittedName>
</protein>
<dbReference type="PANTHER" id="PTHR34309">
    <property type="entry name" value="SLR1406 PROTEIN"/>
    <property type="match status" value="1"/>
</dbReference>